<dbReference type="CDD" id="cd00056">
    <property type="entry name" value="ENDO3c"/>
    <property type="match status" value="1"/>
</dbReference>
<gene>
    <name evidence="11" type="ORF">S06H3_42819</name>
</gene>
<reference evidence="11" key="1">
    <citation type="journal article" date="2014" name="Front. Microbiol.">
        <title>High frequency of phylogenetically diverse reductive dehalogenase-homologous genes in deep subseafloor sedimentary metagenomes.</title>
        <authorList>
            <person name="Kawai M."/>
            <person name="Futagami T."/>
            <person name="Toyoda A."/>
            <person name="Takaki Y."/>
            <person name="Nishi S."/>
            <person name="Hori S."/>
            <person name="Arai W."/>
            <person name="Tsubouchi T."/>
            <person name="Morono Y."/>
            <person name="Uchiyama I."/>
            <person name="Ito T."/>
            <person name="Fujiyama A."/>
            <person name="Inagaki F."/>
            <person name="Takami H."/>
        </authorList>
    </citation>
    <scope>NUCLEOTIDE SEQUENCE</scope>
    <source>
        <strain evidence="11">Expedition CK06-06</strain>
    </source>
</reference>
<evidence type="ECO:0000256" key="7">
    <source>
        <dbReference type="ARBA" id="ARBA00023014"/>
    </source>
</evidence>
<dbReference type="GO" id="GO:0051536">
    <property type="term" value="F:iron-sulfur cluster binding"/>
    <property type="evidence" value="ECO:0007669"/>
    <property type="project" value="UniProtKB-KW"/>
</dbReference>
<protein>
    <recommendedName>
        <fullName evidence="10">HhH-GPD domain-containing protein</fullName>
    </recommendedName>
</protein>
<evidence type="ECO:0000256" key="3">
    <source>
        <dbReference type="ARBA" id="ARBA00022723"/>
    </source>
</evidence>
<name>X1QEP6_9ZZZZ</name>
<keyword evidence="4" id="KW-0227">DNA damage</keyword>
<comment type="similarity">
    <text evidence="2">Belongs to the Nth/MutY family.</text>
</comment>
<dbReference type="GO" id="GO:0035485">
    <property type="term" value="F:adenine/guanine mispair binding"/>
    <property type="evidence" value="ECO:0007669"/>
    <property type="project" value="TreeGrafter"/>
</dbReference>
<accession>X1QEP6</accession>
<evidence type="ECO:0000256" key="5">
    <source>
        <dbReference type="ARBA" id="ARBA00022801"/>
    </source>
</evidence>
<evidence type="ECO:0000256" key="8">
    <source>
        <dbReference type="ARBA" id="ARBA00023204"/>
    </source>
</evidence>
<evidence type="ECO:0000313" key="11">
    <source>
        <dbReference type="EMBL" id="GAI41749.1"/>
    </source>
</evidence>
<dbReference type="Gene3D" id="1.10.1670.10">
    <property type="entry name" value="Helix-hairpin-Helix base-excision DNA repair enzymes (C-terminal)"/>
    <property type="match status" value="1"/>
</dbReference>
<sequence length="222" mass="26273">MNLQVDEKEIKKFQNSLLKWGRTNYSFYPWRKTNNKWHALVSEIMLQRTNADQVLPVYIEFCKKYKTPEGLLKNGKKENLFKNLGLYWREQQIIKLAESLNGKDISELKDDLLKLPAIGNYIASAYRSLHLGIRDVIIDSNIARLLGRYFGFETDGETRRKRWLIQLAKKLTPEKKFKEYNYALLDFSRAICTTKPKCDLCIMKNKCIYLKRKSSYKLKNNE</sequence>
<feature type="domain" description="HhH-GPD" evidence="10">
    <location>
        <begin position="45"/>
        <end position="190"/>
    </location>
</feature>
<dbReference type="GO" id="GO:0006284">
    <property type="term" value="P:base-excision repair"/>
    <property type="evidence" value="ECO:0007669"/>
    <property type="project" value="InterPro"/>
</dbReference>
<organism evidence="11">
    <name type="scientific">marine sediment metagenome</name>
    <dbReference type="NCBI Taxonomy" id="412755"/>
    <lineage>
        <taxon>unclassified sequences</taxon>
        <taxon>metagenomes</taxon>
        <taxon>ecological metagenomes</taxon>
    </lineage>
</organism>
<evidence type="ECO:0000259" key="10">
    <source>
        <dbReference type="SMART" id="SM00478"/>
    </source>
</evidence>
<evidence type="ECO:0000256" key="9">
    <source>
        <dbReference type="ARBA" id="ARBA00023295"/>
    </source>
</evidence>
<keyword evidence="3" id="KW-0479">Metal-binding</keyword>
<evidence type="ECO:0000256" key="6">
    <source>
        <dbReference type="ARBA" id="ARBA00023004"/>
    </source>
</evidence>
<dbReference type="GO" id="GO:0032357">
    <property type="term" value="F:oxidized purine DNA binding"/>
    <property type="evidence" value="ECO:0007669"/>
    <property type="project" value="TreeGrafter"/>
</dbReference>
<dbReference type="EMBL" id="BARV01026508">
    <property type="protein sequence ID" value="GAI41749.1"/>
    <property type="molecule type" value="Genomic_DNA"/>
</dbReference>
<keyword evidence="8" id="KW-0234">DNA repair</keyword>
<keyword evidence="6" id="KW-0408">Iron</keyword>
<dbReference type="InterPro" id="IPR003265">
    <property type="entry name" value="HhH-GPD_domain"/>
</dbReference>
<dbReference type="InterPro" id="IPR011257">
    <property type="entry name" value="DNA_glycosylase"/>
</dbReference>
<dbReference type="Pfam" id="PF00730">
    <property type="entry name" value="HhH-GPD"/>
    <property type="match status" value="1"/>
</dbReference>
<keyword evidence="5" id="KW-0378">Hydrolase</keyword>
<keyword evidence="9" id="KW-0326">Glycosidase</keyword>
<dbReference type="PANTHER" id="PTHR42944:SF1">
    <property type="entry name" value="ADENINE DNA GLYCOSYLASE"/>
    <property type="match status" value="1"/>
</dbReference>
<comment type="caution">
    <text evidence="11">The sequence shown here is derived from an EMBL/GenBank/DDBJ whole genome shotgun (WGS) entry which is preliminary data.</text>
</comment>
<dbReference type="GO" id="GO:0034039">
    <property type="term" value="F:8-oxo-7,8-dihydroguanine DNA N-glycosylase activity"/>
    <property type="evidence" value="ECO:0007669"/>
    <property type="project" value="TreeGrafter"/>
</dbReference>
<dbReference type="Gene3D" id="1.10.340.30">
    <property type="entry name" value="Hypothetical protein, domain 2"/>
    <property type="match status" value="1"/>
</dbReference>
<evidence type="ECO:0000256" key="2">
    <source>
        <dbReference type="ARBA" id="ARBA00008343"/>
    </source>
</evidence>
<dbReference type="GO" id="GO:0000701">
    <property type="term" value="F:purine-specific mismatch base pair DNA N-glycosylase activity"/>
    <property type="evidence" value="ECO:0007669"/>
    <property type="project" value="TreeGrafter"/>
</dbReference>
<comment type="cofactor">
    <cofactor evidence="1">
        <name>[4Fe-4S] cluster</name>
        <dbReference type="ChEBI" id="CHEBI:49883"/>
    </cofactor>
</comment>
<dbReference type="AlphaFoldDB" id="X1QEP6"/>
<dbReference type="SMART" id="SM00478">
    <property type="entry name" value="ENDO3c"/>
    <property type="match status" value="1"/>
</dbReference>
<keyword evidence="7" id="KW-0411">Iron-sulfur</keyword>
<dbReference type="SUPFAM" id="SSF48150">
    <property type="entry name" value="DNA-glycosylase"/>
    <property type="match status" value="1"/>
</dbReference>
<evidence type="ECO:0000256" key="1">
    <source>
        <dbReference type="ARBA" id="ARBA00001966"/>
    </source>
</evidence>
<dbReference type="InterPro" id="IPR044298">
    <property type="entry name" value="MIG/MutY"/>
</dbReference>
<dbReference type="GO" id="GO:0046872">
    <property type="term" value="F:metal ion binding"/>
    <property type="evidence" value="ECO:0007669"/>
    <property type="project" value="UniProtKB-KW"/>
</dbReference>
<evidence type="ECO:0000256" key="4">
    <source>
        <dbReference type="ARBA" id="ARBA00022763"/>
    </source>
</evidence>
<dbReference type="GO" id="GO:0006298">
    <property type="term" value="P:mismatch repair"/>
    <property type="evidence" value="ECO:0007669"/>
    <property type="project" value="TreeGrafter"/>
</dbReference>
<dbReference type="InterPro" id="IPR023170">
    <property type="entry name" value="HhH_base_excis_C"/>
</dbReference>
<proteinExistence type="inferred from homology"/>
<dbReference type="PANTHER" id="PTHR42944">
    <property type="entry name" value="ADENINE DNA GLYCOSYLASE"/>
    <property type="match status" value="1"/>
</dbReference>